<evidence type="ECO:0000256" key="3">
    <source>
        <dbReference type="ARBA" id="ARBA00022777"/>
    </source>
</evidence>
<sequence>MANPPNPRHATALSVLNAGQVSRVTEQIMGRMTATQLAASERSGKSVPPPARLKVPSTLSSRKKAALIELEPEKSFVVNVIEILIEPKRANAHFACIAARYLATERWANIEDVIISAIDGQAFKHPLYRRRVYKSQATFLWARSKSEFLPDSTSSDLQRLVDYHTGLQNDIHISLNDLSKRMLPMKVAVWLSDPKNSSDEEWASSGEASFLSASSKTHSVRPYETGPSFTSATSYRSAAPHRDPEEWSMLVPKKRSGPDLDVQPERQHRAPVPVLATAGARYISRSYARGLQTEKLEMEELLCTIMGDESASPNIWCTGRVVAVTLGLVPFSHGTTKSAFKLWRTLPDGVTTELCAAKRIFADTNGMPPTKESNRRHLEDEMTRQAIADDILAAFDTATRVAHLRVYPLEIAKASLLVATSGQQEGWAYLVEPFLPGNVMKFSGTDDAGNHPPHEVPGATCDAFAHFALAYTQGMFKARKPGSLGEVTPLVLFDLQTQTVDGNSGFGDMGLPGIKRDDKSPGSPRRTTGKKHGFDSPQKAVASLSSNAAELVVRNVVRGAEQEDGAVNDAAIHEPSIRLPADDNRMETSTGTEVQALVEPPPTANPMVPAPEQTMERQEPSQSTDNRSDTDYEPYSILILPSETGKTLAPARVVSVDRKQAAVTMEWLSFIRWPRNEVPTAGMFATTINACRAAENLMVRNKAKLAKLSWPRKFEFPPPTPHVKATSAMEHVMSNLAMIVSMLAGEVGSVVMDEWTEYAAHATTRRAERLTFEFVEPREVKGLFEEEKAALDDWLMQQLAPAMLMKFSDDSLRSRLIVAPGAVLTSVVYTQAILASPTRLSIDEVYSRRKDLVRGKTPLVFRAWEAMKAVHMAPIHDEGNLATSHRSRYSFGSERLWKMRYQSQEHGAMPIARPQTGNVLMTGGGYSPLFLDSKFLGMIEAETYVSLRLTMPDSGLMTVSFAAPQPDKGPDQDVGVIDINVHGEDVYAGIFSTGNVVHLHVYATARAAVLWRRSMQSTTRNWTKDGAGTMGEKERLDVPVPCQLTRLGFLRQRMMRTNAADLLWSRARGWWVADRGNTGIMGVKKMAQGQRMKREKERGRAIAMERRLSGTFWDHIIETEYAQCLEVAKEGRVIYMQLEMRYD</sequence>
<keyword evidence="3" id="KW-0418">Kinase</keyword>
<evidence type="ECO:0000313" key="7">
    <source>
        <dbReference type="Proteomes" id="UP000076842"/>
    </source>
</evidence>
<dbReference type="GO" id="GO:0005524">
    <property type="term" value="F:ATP binding"/>
    <property type="evidence" value="ECO:0007669"/>
    <property type="project" value="InterPro"/>
</dbReference>
<name>A0A165HYG0_9BASI</name>
<dbReference type="InParanoid" id="A0A165HYG0"/>
<evidence type="ECO:0000256" key="2">
    <source>
        <dbReference type="ARBA" id="ARBA00022679"/>
    </source>
</evidence>
<dbReference type="InterPro" id="IPR004166">
    <property type="entry name" value="a-kinase_dom"/>
</dbReference>
<dbReference type="EMBL" id="KV423936">
    <property type="protein sequence ID" value="KZT59909.1"/>
    <property type="molecule type" value="Genomic_DNA"/>
</dbReference>
<proteinExistence type="predicted"/>
<reference evidence="6 7" key="1">
    <citation type="journal article" date="2016" name="Mol. Biol. Evol.">
        <title>Comparative Genomics of Early-Diverging Mushroom-Forming Fungi Provides Insights into the Origins of Lignocellulose Decay Capabilities.</title>
        <authorList>
            <person name="Nagy L.G."/>
            <person name="Riley R."/>
            <person name="Tritt A."/>
            <person name="Adam C."/>
            <person name="Daum C."/>
            <person name="Floudas D."/>
            <person name="Sun H."/>
            <person name="Yadav J.S."/>
            <person name="Pangilinan J."/>
            <person name="Larsson K.H."/>
            <person name="Matsuura K."/>
            <person name="Barry K."/>
            <person name="Labutti K."/>
            <person name="Kuo R."/>
            <person name="Ohm R.A."/>
            <person name="Bhattacharya S.S."/>
            <person name="Shirouzu T."/>
            <person name="Yoshinaga Y."/>
            <person name="Martin F.M."/>
            <person name="Grigoriev I.V."/>
            <person name="Hibbett D.S."/>
        </authorList>
    </citation>
    <scope>NUCLEOTIDE SEQUENCE [LARGE SCALE GENOMIC DNA]</scope>
    <source>
        <strain evidence="6 7">HHB12733</strain>
    </source>
</reference>
<organism evidence="6 7">
    <name type="scientific">Calocera cornea HHB12733</name>
    <dbReference type="NCBI Taxonomy" id="1353952"/>
    <lineage>
        <taxon>Eukaryota</taxon>
        <taxon>Fungi</taxon>
        <taxon>Dikarya</taxon>
        <taxon>Basidiomycota</taxon>
        <taxon>Agaricomycotina</taxon>
        <taxon>Dacrymycetes</taxon>
        <taxon>Dacrymycetales</taxon>
        <taxon>Dacrymycetaceae</taxon>
        <taxon>Calocera</taxon>
    </lineage>
</organism>
<feature type="domain" description="Alpha-type protein kinase" evidence="5">
    <location>
        <begin position="308"/>
        <end position="547"/>
    </location>
</feature>
<dbReference type="OrthoDB" id="301415at2759"/>
<keyword evidence="7" id="KW-1185">Reference proteome</keyword>
<dbReference type="CDD" id="cd04515">
    <property type="entry name" value="Alpha_kinase"/>
    <property type="match status" value="1"/>
</dbReference>
<dbReference type="PROSITE" id="PS51158">
    <property type="entry name" value="ALPHA_KINASE"/>
    <property type="match status" value="1"/>
</dbReference>
<feature type="region of interest" description="Disordered" evidence="4">
    <location>
        <begin position="581"/>
        <end position="631"/>
    </location>
</feature>
<dbReference type="Pfam" id="PF02816">
    <property type="entry name" value="Alpha_kinase"/>
    <property type="match status" value="1"/>
</dbReference>
<feature type="region of interest" description="Disordered" evidence="4">
    <location>
        <begin position="504"/>
        <end position="542"/>
    </location>
</feature>
<evidence type="ECO:0000313" key="6">
    <source>
        <dbReference type="EMBL" id="KZT59909.1"/>
    </source>
</evidence>
<protein>
    <recommendedName>
        <fullName evidence="5">Alpha-type protein kinase domain-containing protein</fullName>
    </recommendedName>
</protein>
<keyword evidence="1" id="KW-0723">Serine/threonine-protein kinase</keyword>
<dbReference type="Proteomes" id="UP000076842">
    <property type="component" value="Unassembled WGS sequence"/>
</dbReference>
<dbReference type="AlphaFoldDB" id="A0A165HYG0"/>
<dbReference type="GO" id="GO:0004674">
    <property type="term" value="F:protein serine/threonine kinase activity"/>
    <property type="evidence" value="ECO:0007669"/>
    <property type="project" value="UniProtKB-KW"/>
</dbReference>
<accession>A0A165HYG0</accession>
<keyword evidence="2" id="KW-0808">Transferase</keyword>
<dbReference type="STRING" id="1353952.A0A165HYG0"/>
<evidence type="ECO:0000256" key="1">
    <source>
        <dbReference type="ARBA" id="ARBA00022527"/>
    </source>
</evidence>
<evidence type="ECO:0000256" key="4">
    <source>
        <dbReference type="SAM" id="MobiDB-lite"/>
    </source>
</evidence>
<evidence type="ECO:0000259" key="5">
    <source>
        <dbReference type="PROSITE" id="PS51158"/>
    </source>
</evidence>
<dbReference type="SUPFAM" id="SSF56112">
    <property type="entry name" value="Protein kinase-like (PK-like)"/>
    <property type="match status" value="1"/>
</dbReference>
<feature type="compositionally biased region" description="Polar residues" evidence="4">
    <location>
        <begin position="227"/>
        <end position="236"/>
    </location>
</feature>
<dbReference type="InterPro" id="IPR011009">
    <property type="entry name" value="Kinase-like_dom_sf"/>
</dbReference>
<gene>
    <name evidence="6" type="ORF">CALCODRAFT_507259</name>
</gene>
<feature type="region of interest" description="Disordered" evidence="4">
    <location>
        <begin position="216"/>
        <end position="244"/>
    </location>
</feature>